<evidence type="ECO:0000256" key="1">
    <source>
        <dbReference type="SAM" id="Phobius"/>
    </source>
</evidence>
<keyword evidence="1" id="KW-0812">Transmembrane</keyword>
<comment type="caution">
    <text evidence="2">The sequence shown here is derived from an EMBL/GenBank/DDBJ whole genome shotgun (WGS) entry which is preliminary data.</text>
</comment>
<proteinExistence type="predicted"/>
<dbReference type="EMBL" id="JALQCY010000002">
    <property type="protein sequence ID" value="MCK9793614.1"/>
    <property type="molecule type" value="Genomic_DNA"/>
</dbReference>
<feature type="transmembrane region" description="Helical" evidence="1">
    <location>
        <begin position="41"/>
        <end position="58"/>
    </location>
</feature>
<feature type="transmembrane region" description="Helical" evidence="1">
    <location>
        <begin position="151"/>
        <end position="168"/>
    </location>
</feature>
<dbReference type="RefSeq" id="WP_416343455.1">
    <property type="nucleotide sequence ID" value="NZ_JALQCY010000002.1"/>
</dbReference>
<sequence>MTTTAVTAVRTRLRSWWRSRHATGRPLPVVGVELGRRLPGWALRAALVVAVLVLVVGAGTRTSLVTELPVVVALVLAGWSAVRPGPAPAHVALVAAALMLLGSTSAPFDPAALWLAPWGYLATRLGWWAGHVAPTDRVELAALRRTLVRDAVVVVVTLATGGAAWALAGRPVPWLVGLGVAALAALAWTAVRRDDGEAR</sequence>
<evidence type="ECO:0000313" key="3">
    <source>
        <dbReference type="Proteomes" id="UP001651050"/>
    </source>
</evidence>
<feature type="transmembrane region" description="Helical" evidence="1">
    <location>
        <begin position="174"/>
        <end position="191"/>
    </location>
</feature>
<gene>
    <name evidence="2" type="ORF">M1843_07640</name>
</gene>
<feature type="transmembrane region" description="Helical" evidence="1">
    <location>
        <begin position="64"/>
        <end position="82"/>
    </location>
</feature>
<evidence type="ECO:0000313" key="2">
    <source>
        <dbReference type="EMBL" id="MCK9793614.1"/>
    </source>
</evidence>
<organism evidence="2 3">
    <name type="scientific">Isoptericola peretonis</name>
    <dbReference type="NCBI Taxonomy" id="2918523"/>
    <lineage>
        <taxon>Bacteria</taxon>
        <taxon>Bacillati</taxon>
        <taxon>Actinomycetota</taxon>
        <taxon>Actinomycetes</taxon>
        <taxon>Micrococcales</taxon>
        <taxon>Promicromonosporaceae</taxon>
        <taxon>Isoptericola</taxon>
    </lineage>
</organism>
<reference evidence="2 3" key="1">
    <citation type="submission" date="2022-02" db="EMBL/GenBank/DDBJ databases">
        <title>The car tank lid bacteriome: a reservoir of bacteria with potential in bioremediation of fuel.</title>
        <authorList>
            <person name="Vidal-Verdu A."/>
            <person name="Gomez-Martinez D."/>
            <person name="Latorre-Perez A."/>
            <person name="Pereto J."/>
            <person name="Porcar M."/>
        </authorList>
    </citation>
    <scope>NUCLEOTIDE SEQUENCE [LARGE SCALE GENOMIC DNA]</scope>
    <source>
        <strain evidence="2 3">4D.3</strain>
    </source>
</reference>
<keyword evidence="1" id="KW-1133">Transmembrane helix</keyword>
<feature type="transmembrane region" description="Helical" evidence="1">
    <location>
        <begin position="89"/>
        <end position="106"/>
    </location>
</feature>
<protein>
    <submittedName>
        <fullName evidence="2">Uncharacterized protein</fullName>
    </submittedName>
</protein>
<dbReference type="Proteomes" id="UP001651050">
    <property type="component" value="Unassembled WGS sequence"/>
</dbReference>
<name>A0ABT0J2H8_9MICO</name>
<keyword evidence="1" id="KW-0472">Membrane</keyword>
<accession>A0ABT0J2H8</accession>
<keyword evidence="3" id="KW-1185">Reference proteome</keyword>